<dbReference type="InterPro" id="IPR011330">
    <property type="entry name" value="Glyco_hydro/deAcase_b/a-brl"/>
</dbReference>
<dbReference type="PROSITE" id="PS51257">
    <property type="entry name" value="PROKAR_LIPOPROTEIN"/>
    <property type="match status" value="1"/>
</dbReference>
<sequence>MRNNFTYYKKNISFLFITVFVLILSSCGKLEKLSESDEFDFFNSDNDDRELRRYNNETPDNPPLIQFIVDNNDLENVKTFNHIKKVCDYTKLGIKSVSLKEWNSGGQIPESIRVLGFYDTKKINVATIEKIVDFVSKGGTLYLPYNSEDTRFSFLIGLKPEADLAIDIASAGYNFRIPMLPNYKEKKFGKEIIFYGLKRNNFIENIKIHATAANNDYYPLITENTIGKGKVIFYNTTNYNEKSDRGLLFAGILKGLEGIPYPIANVNTIHLDDFPSPVYDVMQEPIASELKQSLSEYVYKTFWPDMVKLADEFDIKYVALTTFDYDSNIQPPFLFNQWDSEKVKIKNKTEILSNWISKDILRNGHELGFHGYNHVSLVKEDWKNPEFMRLALASAEKKWRINGFGKLPMTYVPPSNHIDKTGMQQLTNGMPSIKFMCSIYNGDFKEGGNREFDFDPLEPKLFDFPRTASGFYLKEDANFALNSVYLYTGIWVHFVHPDDVFQIPGENNMSQGNYSLRNTESLGWYKTKNSNRAMYPLFKDLIKGMTQRYPQLRFVNGVDGGFLVNDWRASKFKHTTGDGEYLVQELNNEESITENQYWFLYGSNENAKKIETQLKKEEAVFKKTPFLEGYLYSVFTNNSKLKMIDLNYKTPEEKLLLATIQMDARADYAEHTKKVIEFNTVQVYVDTSEEDFKKELEALKQKMISTPKIDAEVWNKYTKYMTWEDKGNVVWKMLDEHVKKFPTAENVLYSIELNKIVDYPTEIEREKWLRMQMLAKPDDKSILSDYIASFNSPENKENIKDALEKLLKIDNSQETKILYLEYLLDYEPDNALKFLEDIEPSSEYENLATQITWLYADKNNLTKAFDWSKYSKEVDFVTKMNWLIETKANEKLIKEYTEHIAKNPEDYAAKALMSSYYHENGKFKNAWIIANSLPNDVAEKETLRATLNTDVVYEQRDLKLDLAENHSELFYPKVLEEILKSERREFGNYLNLISSLETNREDNAAVSNVLSYNIFDKKLNIHSIGATFSKMYELDQEIKDPTHNITHTLFGLEYKFKKAVIENKINYWTSGRLEYSDQDKLFFQYTAGANFSKDKNYRSLELKIAPAESGGAHSKNIYRFQMNYFQDIYLFKFLNANIAAEGNFYNKSSSINTNISTDEAYEGSISAKIFYDTGSQPKYKLLPFIESFYSQGSFADRNRFELLTGYPFWMLDDRFYYGGGLAFKIGKEQDDFNMRVEASYFLDDFSDHFERFSGIFNYLLFDYTEISINAELFIQSEYYSNAVQFGIKHSLKKRKKR</sequence>
<dbReference type="OrthoDB" id="9761886at2"/>
<evidence type="ECO:0008006" key="3">
    <source>
        <dbReference type="Google" id="ProtNLM"/>
    </source>
</evidence>
<evidence type="ECO:0000313" key="2">
    <source>
        <dbReference type="Proteomes" id="UP000295260"/>
    </source>
</evidence>
<protein>
    <recommendedName>
        <fullName evidence="3">DUF2194 domain-containing protein</fullName>
    </recommendedName>
</protein>
<dbReference type="SUPFAM" id="SSF88713">
    <property type="entry name" value="Glycoside hydrolase/deacetylase"/>
    <property type="match status" value="1"/>
</dbReference>
<accession>A0A4V3CRU1</accession>
<proteinExistence type="predicted"/>
<reference evidence="1 2" key="1">
    <citation type="submission" date="2019-03" db="EMBL/GenBank/DDBJ databases">
        <title>Genomic Encyclopedia of Archaeal and Bacterial Type Strains, Phase II (KMG-II): from individual species to whole genera.</title>
        <authorList>
            <person name="Goeker M."/>
        </authorList>
    </citation>
    <scope>NUCLEOTIDE SEQUENCE [LARGE SCALE GENOMIC DNA]</scope>
    <source>
        <strain evidence="1 2">DSM 25687</strain>
    </source>
</reference>
<dbReference type="EMBL" id="SNXR01000016">
    <property type="protein sequence ID" value="TDP58052.1"/>
    <property type="molecule type" value="Genomic_DNA"/>
</dbReference>
<evidence type="ECO:0000313" key="1">
    <source>
        <dbReference type="EMBL" id="TDP58052.1"/>
    </source>
</evidence>
<gene>
    <name evidence="1" type="ORF">BC748_2567</name>
</gene>
<dbReference type="Pfam" id="PF09960">
    <property type="entry name" value="DUF2194"/>
    <property type="match status" value="1"/>
</dbReference>
<dbReference type="GO" id="GO:0005975">
    <property type="term" value="P:carbohydrate metabolic process"/>
    <property type="evidence" value="ECO:0007669"/>
    <property type="project" value="InterPro"/>
</dbReference>
<dbReference type="Proteomes" id="UP000295260">
    <property type="component" value="Unassembled WGS sequence"/>
</dbReference>
<organism evidence="1 2">
    <name type="scientific">Flavobacterium dankookense</name>
    <dbReference type="NCBI Taxonomy" id="706186"/>
    <lineage>
        <taxon>Bacteria</taxon>
        <taxon>Pseudomonadati</taxon>
        <taxon>Bacteroidota</taxon>
        <taxon>Flavobacteriia</taxon>
        <taxon>Flavobacteriales</taxon>
        <taxon>Flavobacteriaceae</taxon>
        <taxon>Flavobacterium</taxon>
    </lineage>
</organism>
<name>A0A4V3CRU1_9FLAO</name>
<dbReference type="RefSeq" id="WP_133533782.1">
    <property type="nucleotide sequence ID" value="NZ_SNXR01000016.1"/>
</dbReference>
<keyword evidence="2" id="KW-1185">Reference proteome</keyword>
<dbReference type="InterPro" id="IPR018695">
    <property type="entry name" value="DUF2194"/>
</dbReference>
<comment type="caution">
    <text evidence="1">The sequence shown here is derived from an EMBL/GenBank/DDBJ whole genome shotgun (WGS) entry which is preliminary data.</text>
</comment>